<evidence type="ECO:0000256" key="2">
    <source>
        <dbReference type="ARBA" id="ARBA00022618"/>
    </source>
</evidence>
<keyword evidence="2" id="KW-0132">Cell division</keyword>
<dbReference type="PANTHER" id="PTHR34298">
    <property type="entry name" value="SEGREGATION AND CONDENSATION PROTEIN B"/>
    <property type="match status" value="1"/>
</dbReference>
<dbReference type="InterPro" id="IPR005234">
    <property type="entry name" value="ScpB_csome_segregation"/>
</dbReference>
<dbReference type="NCBIfam" id="TIGR00281">
    <property type="entry name" value="SMC-Scp complex subunit ScpB"/>
    <property type="match status" value="1"/>
</dbReference>
<dbReference type="PANTHER" id="PTHR34298:SF2">
    <property type="entry name" value="SEGREGATION AND CONDENSATION PROTEIN B"/>
    <property type="match status" value="1"/>
</dbReference>
<dbReference type="Pfam" id="PF04079">
    <property type="entry name" value="SMC_ScpB"/>
    <property type="match status" value="1"/>
</dbReference>
<name>A0A6J5ZW53_9ZZZZ</name>
<evidence type="ECO:0000256" key="5">
    <source>
        <dbReference type="SAM" id="MobiDB-lite"/>
    </source>
</evidence>
<feature type="region of interest" description="Disordered" evidence="5">
    <location>
        <begin position="188"/>
        <end position="279"/>
    </location>
</feature>
<keyword evidence="1" id="KW-0963">Cytoplasm</keyword>
<feature type="compositionally biased region" description="Acidic residues" evidence="5">
    <location>
        <begin position="211"/>
        <end position="269"/>
    </location>
</feature>
<protein>
    <submittedName>
        <fullName evidence="6">Unannotated protein</fullName>
    </submittedName>
</protein>
<dbReference type="InterPro" id="IPR036390">
    <property type="entry name" value="WH_DNA-bd_sf"/>
</dbReference>
<keyword evidence="3" id="KW-0159">Chromosome partition</keyword>
<organism evidence="6">
    <name type="scientific">freshwater metagenome</name>
    <dbReference type="NCBI Taxonomy" id="449393"/>
    <lineage>
        <taxon>unclassified sequences</taxon>
        <taxon>metagenomes</taxon>
        <taxon>ecological metagenomes</taxon>
    </lineage>
</organism>
<dbReference type="AlphaFoldDB" id="A0A6J5ZW53"/>
<dbReference type="InterPro" id="IPR036388">
    <property type="entry name" value="WH-like_DNA-bd_sf"/>
</dbReference>
<keyword evidence="4" id="KW-0131">Cell cycle</keyword>
<proteinExistence type="predicted"/>
<evidence type="ECO:0000256" key="3">
    <source>
        <dbReference type="ARBA" id="ARBA00022829"/>
    </source>
</evidence>
<accession>A0A6J5ZW53</accession>
<dbReference type="GO" id="GO:0051304">
    <property type="term" value="P:chromosome separation"/>
    <property type="evidence" value="ECO:0007669"/>
    <property type="project" value="InterPro"/>
</dbReference>
<dbReference type="SUPFAM" id="SSF46785">
    <property type="entry name" value="Winged helix' DNA-binding domain"/>
    <property type="match status" value="2"/>
</dbReference>
<dbReference type="GO" id="GO:0051301">
    <property type="term" value="P:cell division"/>
    <property type="evidence" value="ECO:0007669"/>
    <property type="project" value="UniProtKB-KW"/>
</dbReference>
<sequence length="279" mass="29539">MNQPAKMIEALLFVSPQPVNESELAEAIGCDPEEITAGLEELSAAWAEGERGMVLKNVAGGYTLASDPENDEAARRLLSKPRTPPLTPAQAETLAIVAYLQPVSRPEITRIRGVSADSASGTLLDRGLIEESGRSQFGAICFRTTDLFLRLFGLSSIDELPPISEWDPSPEEQSDLRERLMAAGGARLGEAPTSESDGAVQEPLPQIEGEAGGDESDSDGLEDSDIEAADDSEIEAADDSESEGAEEDDGEEVDASDADEVDDRDESEGDQPANAFAAS</sequence>
<dbReference type="EMBL" id="CAESAO010000102">
    <property type="protein sequence ID" value="CAB4345516.1"/>
    <property type="molecule type" value="Genomic_DNA"/>
</dbReference>
<evidence type="ECO:0000256" key="1">
    <source>
        <dbReference type="ARBA" id="ARBA00022490"/>
    </source>
</evidence>
<gene>
    <name evidence="6" type="ORF">UFOPK3522_01116</name>
</gene>
<dbReference type="Gene3D" id="1.10.10.10">
    <property type="entry name" value="Winged helix-like DNA-binding domain superfamily/Winged helix DNA-binding domain"/>
    <property type="match status" value="2"/>
</dbReference>
<evidence type="ECO:0000313" key="6">
    <source>
        <dbReference type="EMBL" id="CAB4345516.1"/>
    </source>
</evidence>
<reference evidence="6" key="1">
    <citation type="submission" date="2020-05" db="EMBL/GenBank/DDBJ databases">
        <authorList>
            <person name="Chiriac C."/>
            <person name="Salcher M."/>
            <person name="Ghai R."/>
            <person name="Kavagutti S V."/>
        </authorList>
    </citation>
    <scope>NUCLEOTIDE SEQUENCE</scope>
</reference>
<evidence type="ECO:0000256" key="4">
    <source>
        <dbReference type="ARBA" id="ARBA00023306"/>
    </source>
</evidence>